<keyword evidence="9" id="KW-0406">Ion transport</keyword>
<dbReference type="EMBL" id="CP048635">
    <property type="protein sequence ID" value="QIB40746.1"/>
    <property type="molecule type" value="Genomic_DNA"/>
</dbReference>
<dbReference type="NCBIfam" id="TIGR01783">
    <property type="entry name" value="TonB-siderophor"/>
    <property type="match status" value="1"/>
</dbReference>
<evidence type="ECO:0000259" key="17">
    <source>
        <dbReference type="Pfam" id="PF07715"/>
    </source>
</evidence>
<gene>
    <name evidence="18" type="ORF">G3A56_23290</name>
</gene>
<evidence type="ECO:0000256" key="8">
    <source>
        <dbReference type="ARBA" id="ARBA00023004"/>
    </source>
</evidence>
<keyword evidence="13 14" id="KW-0998">Cell outer membrane</keyword>
<dbReference type="InterPro" id="IPR039426">
    <property type="entry name" value="TonB-dep_rcpt-like"/>
</dbReference>
<keyword evidence="4 14" id="KW-1134">Transmembrane beta strand</keyword>
<comment type="similarity">
    <text evidence="2 14 15">Belongs to the TonB-dependent receptor family.</text>
</comment>
<evidence type="ECO:0000256" key="11">
    <source>
        <dbReference type="ARBA" id="ARBA00023136"/>
    </source>
</evidence>
<dbReference type="PANTHER" id="PTHR32552">
    <property type="entry name" value="FERRICHROME IRON RECEPTOR-RELATED"/>
    <property type="match status" value="1"/>
</dbReference>
<dbReference type="GO" id="GO:0015891">
    <property type="term" value="P:siderophore transport"/>
    <property type="evidence" value="ECO:0007669"/>
    <property type="project" value="InterPro"/>
</dbReference>
<evidence type="ECO:0000313" key="18">
    <source>
        <dbReference type="EMBL" id="QIB40746.1"/>
    </source>
</evidence>
<dbReference type="Pfam" id="PF07715">
    <property type="entry name" value="Plug"/>
    <property type="match status" value="1"/>
</dbReference>
<keyword evidence="6 14" id="KW-0812">Transmembrane</keyword>
<keyword evidence="3 14" id="KW-0813">Transport</keyword>
<keyword evidence="7" id="KW-0732">Signal</keyword>
<dbReference type="SUPFAM" id="SSF56935">
    <property type="entry name" value="Porins"/>
    <property type="match status" value="1"/>
</dbReference>
<dbReference type="KEGG" id="roy:G3A56_23290"/>
<dbReference type="GO" id="GO:0015344">
    <property type="term" value="F:siderophore uptake transmembrane transporter activity"/>
    <property type="evidence" value="ECO:0007669"/>
    <property type="project" value="TreeGrafter"/>
</dbReference>
<dbReference type="AlphaFoldDB" id="A0A7L5BQ26"/>
<dbReference type="GO" id="GO:0038023">
    <property type="term" value="F:signaling receptor activity"/>
    <property type="evidence" value="ECO:0007669"/>
    <property type="project" value="InterPro"/>
</dbReference>
<evidence type="ECO:0000256" key="14">
    <source>
        <dbReference type="PROSITE-ProRule" id="PRU01360"/>
    </source>
</evidence>
<evidence type="ECO:0000259" key="16">
    <source>
        <dbReference type="Pfam" id="PF00593"/>
    </source>
</evidence>
<dbReference type="PROSITE" id="PS52016">
    <property type="entry name" value="TONB_DEPENDENT_REC_3"/>
    <property type="match status" value="1"/>
</dbReference>
<dbReference type="FunFam" id="2.170.130.10:FF:000001">
    <property type="entry name" value="Catecholate siderophore TonB-dependent receptor"/>
    <property type="match status" value="1"/>
</dbReference>
<dbReference type="InterPro" id="IPR036942">
    <property type="entry name" value="Beta-barrel_TonB_sf"/>
</dbReference>
<keyword evidence="11 14" id="KW-0472">Membrane</keyword>
<keyword evidence="10 15" id="KW-0798">TonB box</keyword>
<dbReference type="Proteomes" id="UP000464865">
    <property type="component" value="Chromosome M15-12"/>
</dbReference>
<evidence type="ECO:0000256" key="3">
    <source>
        <dbReference type="ARBA" id="ARBA00022448"/>
    </source>
</evidence>
<evidence type="ECO:0000256" key="4">
    <source>
        <dbReference type="ARBA" id="ARBA00022452"/>
    </source>
</evidence>
<dbReference type="Gene3D" id="2.170.130.10">
    <property type="entry name" value="TonB-dependent receptor, plug domain"/>
    <property type="match status" value="1"/>
</dbReference>
<evidence type="ECO:0000313" key="19">
    <source>
        <dbReference type="Proteomes" id="UP000464865"/>
    </source>
</evidence>
<keyword evidence="12 18" id="KW-0675">Receptor</keyword>
<name>A0A7L5BQ26_9HYPH</name>
<dbReference type="InterPro" id="IPR010105">
    <property type="entry name" value="TonB_sidphr_rcpt"/>
</dbReference>
<dbReference type="InterPro" id="IPR000531">
    <property type="entry name" value="Beta-barrel_TonB"/>
</dbReference>
<feature type="domain" description="TonB-dependent receptor-like beta-barrel" evidence="16">
    <location>
        <begin position="264"/>
        <end position="700"/>
    </location>
</feature>
<feature type="domain" description="TonB-dependent receptor plug" evidence="17">
    <location>
        <begin position="86"/>
        <end position="191"/>
    </location>
</feature>
<accession>A0A7L5BQ26</accession>
<dbReference type="RefSeq" id="WP_082185012.1">
    <property type="nucleotide sequence ID" value="NZ_CP048635.1"/>
</dbReference>
<organism evidence="18 19">
    <name type="scientific">Rhizobium oryzihabitans</name>
    <dbReference type="NCBI Taxonomy" id="2267833"/>
    <lineage>
        <taxon>Bacteria</taxon>
        <taxon>Pseudomonadati</taxon>
        <taxon>Pseudomonadota</taxon>
        <taxon>Alphaproteobacteria</taxon>
        <taxon>Hyphomicrobiales</taxon>
        <taxon>Rhizobiaceae</taxon>
        <taxon>Rhizobium/Agrobacterium group</taxon>
        <taxon>Rhizobium</taxon>
    </lineage>
</organism>
<sequence>MQHTGLTTRKPSAFSSRRARLFILTSGVALGVIAGQAVAFAQDANGSTQLEPIVVQGKAAAKGARVEQRGYVARDSASATKTSTPVAETPQSVSVITRGAMTDRAVQTVADSLLYSSNVNGQRYGNDPRSDYFTIRGFAADLYLDGLRVPQIANQTGGYAGFRVEPYFLNRVEVLRGPSSALFGQTNVGGVVNMISKDPKDVAGGELYTRFGSYNQKEIGFDATGPIGTDSGLSYRLEGVLRDSDAMNDFGKNDRVAISPTVKWSPDEDTSLTVYGAYMKDDAGQVPSLIPAAGSVYANRLGLTIPRNFSDGDPSLAIYDKETAYVGYRFEHAFSDDLVLRQNFRYSYLDVNYQNLFGNGLAANQRTLSRLVYNAQPTLNAAALDTNLEYKFDTGPVSHTLLGGVDLQWQNLVNDTGSRAGPTLDLFNPVYNIGVTPATLTTRLDQTQRQVGIYLQDQIEIGGFRLTAGGRQDYVDNDSDSTALSSGITTQYRRNHSAFTGRVGAAYVFDNGIIPYAVYSTSFAPVLTLAADPLKPTTGELKEVGVKYAPEGEDFSLTLSGFEATQQNVVNRIAGIYYQTDEVRVRGIELEANATLWDRVNLTAAASWQDPEVTRSETATQVGKMPYTVPKQQQSLFVSYDVPMPDAWDGKLTLGVGARHVGKTAGDTANSFFVPGYTLVDAFARYEHDRYSFQLNGYNLGDKTYVAGCNTTTQCYYGQGLTVVGTVSVKW</sequence>
<keyword evidence="8" id="KW-0408">Iron</keyword>
<dbReference type="Pfam" id="PF00593">
    <property type="entry name" value="TonB_dep_Rec_b-barrel"/>
    <property type="match status" value="1"/>
</dbReference>
<evidence type="ECO:0000256" key="1">
    <source>
        <dbReference type="ARBA" id="ARBA00004571"/>
    </source>
</evidence>
<dbReference type="Gene3D" id="2.40.170.20">
    <property type="entry name" value="TonB-dependent receptor, beta-barrel domain"/>
    <property type="match status" value="1"/>
</dbReference>
<evidence type="ECO:0000256" key="15">
    <source>
        <dbReference type="RuleBase" id="RU003357"/>
    </source>
</evidence>
<comment type="subcellular location">
    <subcellularLocation>
        <location evidence="1 14">Cell outer membrane</location>
        <topology evidence="1 14">Multi-pass membrane protein</topology>
    </subcellularLocation>
</comment>
<reference evidence="18 19" key="1">
    <citation type="submission" date="2020-02" db="EMBL/GenBank/DDBJ databases">
        <title>Plant-Promoting Endophytic Bacterium Rhizobium oryzihabitans sp. nov., Isolated from the Root of Rice.</title>
        <authorList>
            <person name="zhao J."/>
            <person name="Zhang G."/>
        </authorList>
    </citation>
    <scope>NUCLEOTIDE SEQUENCE [LARGE SCALE GENOMIC DNA]</scope>
    <source>
        <strain evidence="18 19">M15</strain>
    </source>
</reference>
<dbReference type="CDD" id="cd01347">
    <property type="entry name" value="ligand_gated_channel"/>
    <property type="match status" value="1"/>
</dbReference>
<dbReference type="InterPro" id="IPR012910">
    <property type="entry name" value="Plug_dom"/>
</dbReference>
<evidence type="ECO:0000256" key="6">
    <source>
        <dbReference type="ARBA" id="ARBA00022692"/>
    </source>
</evidence>
<evidence type="ECO:0000256" key="13">
    <source>
        <dbReference type="ARBA" id="ARBA00023237"/>
    </source>
</evidence>
<evidence type="ECO:0000256" key="7">
    <source>
        <dbReference type="ARBA" id="ARBA00022729"/>
    </source>
</evidence>
<protein>
    <submittedName>
        <fullName evidence="18">TonB-dependent siderophore receptor</fullName>
    </submittedName>
</protein>
<dbReference type="GO" id="GO:0009279">
    <property type="term" value="C:cell outer membrane"/>
    <property type="evidence" value="ECO:0007669"/>
    <property type="project" value="UniProtKB-SubCell"/>
</dbReference>
<evidence type="ECO:0000256" key="12">
    <source>
        <dbReference type="ARBA" id="ARBA00023170"/>
    </source>
</evidence>
<keyword evidence="5" id="KW-0410">Iron transport</keyword>
<evidence type="ECO:0000256" key="9">
    <source>
        <dbReference type="ARBA" id="ARBA00023065"/>
    </source>
</evidence>
<proteinExistence type="inferred from homology"/>
<evidence type="ECO:0000256" key="5">
    <source>
        <dbReference type="ARBA" id="ARBA00022496"/>
    </source>
</evidence>
<keyword evidence="19" id="KW-1185">Reference proteome</keyword>
<evidence type="ECO:0000256" key="2">
    <source>
        <dbReference type="ARBA" id="ARBA00009810"/>
    </source>
</evidence>
<evidence type="ECO:0000256" key="10">
    <source>
        <dbReference type="ARBA" id="ARBA00023077"/>
    </source>
</evidence>
<dbReference type="PANTHER" id="PTHR32552:SF68">
    <property type="entry name" value="FERRICHROME OUTER MEMBRANE TRANSPORTER_PHAGE RECEPTOR"/>
    <property type="match status" value="1"/>
</dbReference>
<dbReference type="InterPro" id="IPR037066">
    <property type="entry name" value="Plug_dom_sf"/>
</dbReference>